<keyword evidence="4" id="KW-1133">Transmembrane helix</keyword>
<keyword evidence="7" id="KW-1185">Reference proteome</keyword>
<dbReference type="Proteomes" id="UP001142175">
    <property type="component" value="Unassembled WGS sequence"/>
</dbReference>
<keyword evidence="2 6" id="KW-0328">Glycosyltransferase</keyword>
<dbReference type="InterPro" id="IPR029044">
    <property type="entry name" value="Nucleotide-diphossugar_trans"/>
</dbReference>
<feature type="transmembrane region" description="Helical" evidence="4">
    <location>
        <begin position="278"/>
        <end position="300"/>
    </location>
</feature>
<proteinExistence type="inferred from homology"/>
<evidence type="ECO:0000256" key="4">
    <source>
        <dbReference type="SAM" id="Phobius"/>
    </source>
</evidence>
<evidence type="ECO:0000313" key="7">
    <source>
        <dbReference type="Proteomes" id="UP001142175"/>
    </source>
</evidence>
<protein>
    <submittedName>
        <fullName evidence="6">Glycosyltransferase</fullName>
        <ecNumber evidence="6">2.4.-.-</ecNumber>
    </submittedName>
</protein>
<name>A0A9X2P4J5_9BACT</name>
<keyword evidence="3 6" id="KW-0808">Transferase</keyword>
<feature type="domain" description="Glycosyltransferase 2-like" evidence="5">
    <location>
        <begin position="43"/>
        <end position="188"/>
    </location>
</feature>
<dbReference type="Pfam" id="PF00535">
    <property type="entry name" value="Glycos_transf_2"/>
    <property type="match status" value="1"/>
</dbReference>
<reference evidence="6" key="1">
    <citation type="submission" date="2022-08" db="EMBL/GenBank/DDBJ databases">
        <authorList>
            <person name="Zhang D."/>
        </authorList>
    </citation>
    <scope>NUCLEOTIDE SEQUENCE</scope>
    <source>
        <strain evidence="6">XJ19-11</strain>
    </source>
</reference>
<feature type="transmembrane region" description="Helical" evidence="4">
    <location>
        <begin position="306"/>
        <end position="324"/>
    </location>
</feature>
<evidence type="ECO:0000256" key="1">
    <source>
        <dbReference type="ARBA" id="ARBA00006739"/>
    </source>
</evidence>
<dbReference type="AlphaFoldDB" id="A0A9X2P4J5"/>
<dbReference type="Gene3D" id="3.90.550.10">
    <property type="entry name" value="Spore Coat Polysaccharide Biosynthesis Protein SpsA, Chain A"/>
    <property type="match status" value="1"/>
</dbReference>
<keyword evidence="4" id="KW-0812">Transmembrane</keyword>
<dbReference type="GO" id="GO:0016757">
    <property type="term" value="F:glycosyltransferase activity"/>
    <property type="evidence" value="ECO:0007669"/>
    <property type="project" value="UniProtKB-KW"/>
</dbReference>
<dbReference type="InterPro" id="IPR001173">
    <property type="entry name" value="Glyco_trans_2-like"/>
</dbReference>
<sequence length="368" mass="41899">MIYGVAVVVVFLLLLQDFLLVVLLQMNFEKYDETQKPDFPKVSVLIPCRNEAQNLPRCLDSLENLDYPEDRIQFVFGNDRSTDKTAAILSSWVASHSNSILVEVVEGDSKRRNGKANALFQMAKSADGDFYLFTDADCEVPSQWIKSMVLAQKNADSGIVTGITHIGICSLFGKMQAFDWWLSLGMVKVMNDLGISVTSMGNNMLITKKAYDSVEGFEGIPFSLTEDFEMGKAVEKKGYKAIHHVSEENLVGTLPQQNIKGLLGQRKRWMHGAMDLPMYWRAVLAMQVLFFPAIIYLCFLQPFEGVSVWLIKVAIQSLFIYLFSLKTGQKLKITTLFLFEIYYLFTSWSTIVYYFWPSKTDWKGRKYG</sequence>
<keyword evidence="4" id="KW-0472">Membrane</keyword>
<dbReference type="SUPFAM" id="SSF53448">
    <property type="entry name" value="Nucleotide-diphospho-sugar transferases"/>
    <property type="match status" value="1"/>
</dbReference>
<evidence type="ECO:0000259" key="5">
    <source>
        <dbReference type="Pfam" id="PF00535"/>
    </source>
</evidence>
<evidence type="ECO:0000313" key="6">
    <source>
        <dbReference type="EMBL" id="MCR9015896.1"/>
    </source>
</evidence>
<comment type="caution">
    <text evidence="6">The sequence shown here is derived from an EMBL/GenBank/DDBJ whole genome shotgun (WGS) entry which is preliminary data.</text>
</comment>
<feature type="transmembrane region" description="Helical" evidence="4">
    <location>
        <begin position="336"/>
        <end position="356"/>
    </location>
</feature>
<dbReference type="EMBL" id="JANSUY010000011">
    <property type="protein sequence ID" value="MCR9015896.1"/>
    <property type="molecule type" value="Genomic_DNA"/>
</dbReference>
<dbReference type="EC" id="2.4.-.-" evidence="6"/>
<feature type="transmembrane region" description="Helical" evidence="4">
    <location>
        <begin position="6"/>
        <end position="26"/>
    </location>
</feature>
<dbReference type="PANTHER" id="PTHR43630:SF1">
    <property type="entry name" value="POLY-BETA-1,6-N-ACETYL-D-GLUCOSAMINE SYNTHASE"/>
    <property type="match status" value="1"/>
</dbReference>
<dbReference type="PANTHER" id="PTHR43630">
    <property type="entry name" value="POLY-BETA-1,6-N-ACETYL-D-GLUCOSAMINE SYNTHASE"/>
    <property type="match status" value="1"/>
</dbReference>
<accession>A0A9X2P4J5</accession>
<comment type="similarity">
    <text evidence="1">Belongs to the glycosyltransferase 2 family.</text>
</comment>
<dbReference type="RefSeq" id="WP_258423761.1">
    <property type="nucleotide sequence ID" value="NZ_JANSUY010000011.1"/>
</dbReference>
<organism evidence="6 7">
    <name type="scientific">Aquiflexum gelatinilyticum</name>
    <dbReference type="NCBI Taxonomy" id="2961943"/>
    <lineage>
        <taxon>Bacteria</taxon>
        <taxon>Pseudomonadati</taxon>
        <taxon>Bacteroidota</taxon>
        <taxon>Cytophagia</taxon>
        <taxon>Cytophagales</taxon>
        <taxon>Cyclobacteriaceae</taxon>
        <taxon>Aquiflexum</taxon>
    </lineage>
</organism>
<evidence type="ECO:0000256" key="2">
    <source>
        <dbReference type="ARBA" id="ARBA00022676"/>
    </source>
</evidence>
<gene>
    <name evidence="6" type="ORF">NU887_12685</name>
</gene>
<evidence type="ECO:0000256" key="3">
    <source>
        <dbReference type="ARBA" id="ARBA00022679"/>
    </source>
</evidence>